<feature type="domain" description="DUF4399" evidence="3">
    <location>
        <begin position="45"/>
        <end position="136"/>
    </location>
</feature>
<gene>
    <name evidence="4" type="ORF">JQ619_14960</name>
</gene>
<feature type="compositionally biased region" description="Basic residues" evidence="1">
    <location>
        <begin position="151"/>
        <end position="161"/>
    </location>
</feature>
<feature type="signal peptide" evidence="2">
    <location>
        <begin position="1"/>
        <end position="17"/>
    </location>
</feature>
<evidence type="ECO:0000313" key="4">
    <source>
        <dbReference type="EMBL" id="MBR1137073.1"/>
    </source>
</evidence>
<organism evidence="4 5">
    <name type="scientific">Bradyrhizobium denitrificans</name>
    <dbReference type="NCBI Taxonomy" id="2734912"/>
    <lineage>
        <taxon>Bacteria</taxon>
        <taxon>Pseudomonadati</taxon>
        <taxon>Pseudomonadota</taxon>
        <taxon>Alphaproteobacteria</taxon>
        <taxon>Hyphomicrobiales</taxon>
        <taxon>Nitrobacteraceae</taxon>
        <taxon>Bradyrhizobium</taxon>
    </lineage>
</organism>
<dbReference type="RefSeq" id="WP_172236906.1">
    <property type="nucleotide sequence ID" value="NZ_JABFDP010000012.1"/>
</dbReference>
<feature type="compositionally biased region" description="Low complexity" evidence="1">
    <location>
        <begin position="164"/>
        <end position="173"/>
    </location>
</feature>
<dbReference type="InterPro" id="IPR025512">
    <property type="entry name" value="DUF4399"/>
</dbReference>
<dbReference type="EMBL" id="JAFCLK010000012">
    <property type="protein sequence ID" value="MBR1137073.1"/>
    <property type="molecule type" value="Genomic_DNA"/>
</dbReference>
<feature type="chain" id="PRO_5046744820" evidence="2">
    <location>
        <begin position="18"/>
        <end position="194"/>
    </location>
</feature>
<comment type="caution">
    <text evidence="4">The sequence shown here is derived from an EMBL/GenBank/DDBJ whole genome shotgun (WGS) entry which is preliminary data.</text>
</comment>
<keyword evidence="5" id="KW-1185">Reference proteome</keyword>
<sequence>MSALTAILLLLPTQASAQGKTAPRDAYLYFISPSDGDTVKSPFWCRFGLRNMGVTHAGDSFSNTGHHHLLIDSDEAISPGEPIPQDRKHLHYGGGETEALIELPPGRHTLQLVMGDGMHFNFDPPLLSKKITITVTDAAPRLSRSTEQAHRRTTHVHARRARPAETSTAEAAPADPPKSTGAVDFLKDLFAAPK</sequence>
<feature type="region of interest" description="Disordered" evidence="1">
    <location>
        <begin position="142"/>
        <end position="182"/>
    </location>
</feature>
<proteinExistence type="predicted"/>
<name>A0ABS5G6W8_9BRAD</name>
<keyword evidence="2" id="KW-0732">Signal</keyword>
<reference evidence="5" key="1">
    <citation type="journal article" date="2021" name="ISME J.">
        <title>Evolutionary origin and ecological implication of a unique nif island in free-living Bradyrhizobium lineages.</title>
        <authorList>
            <person name="Tao J."/>
        </authorList>
    </citation>
    <scope>NUCLEOTIDE SEQUENCE [LARGE SCALE GENOMIC DNA]</scope>
    <source>
        <strain evidence="5">SZCCT0094</strain>
    </source>
</reference>
<evidence type="ECO:0000259" key="3">
    <source>
        <dbReference type="Pfam" id="PF14347"/>
    </source>
</evidence>
<accession>A0ABS5G6W8</accession>
<dbReference type="Proteomes" id="UP001314635">
    <property type="component" value="Unassembled WGS sequence"/>
</dbReference>
<protein>
    <submittedName>
        <fullName evidence="4">DUF4399 domain-containing protein</fullName>
    </submittedName>
</protein>
<evidence type="ECO:0000256" key="1">
    <source>
        <dbReference type="SAM" id="MobiDB-lite"/>
    </source>
</evidence>
<evidence type="ECO:0000256" key="2">
    <source>
        <dbReference type="SAM" id="SignalP"/>
    </source>
</evidence>
<evidence type="ECO:0000313" key="5">
    <source>
        <dbReference type="Proteomes" id="UP001314635"/>
    </source>
</evidence>
<dbReference type="Pfam" id="PF14347">
    <property type="entry name" value="DUF4399"/>
    <property type="match status" value="1"/>
</dbReference>